<keyword evidence="6" id="KW-0378">Hydrolase</keyword>
<feature type="region of interest" description="Disordered" evidence="2">
    <location>
        <begin position="242"/>
        <end position="312"/>
    </location>
</feature>
<feature type="region of interest" description="Disordered" evidence="2">
    <location>
        <begin position="324"/>
        <end position="344"/>
    </location>
</feature>
<dbReference type="Pfam" id="PF06458">
    <property type="entry name" value="MucBP"/>
    <property type="match status" value="1"/>
</dbReference>
<feature type="compositionally biased region" description="Basic and acidic residues" evidence="2">
    <location>
        <begin position="254"/>
        <end position="263"/>
    </location>
</feature>
<feature type="chain" id="PRO_5020256160" evidence="4">
    <location>
        <begin position="26"/>
        <end position="475"/>
    </location>
</feature>
<evidence type="ECO:0000313" key="7">
    <source>
        <dbReference type="Proteomes" id="UP000403538"/>
    </source>
</evidence>
<dbReference type="AlphaFoldDB" id="A0A4U9XZZ0"/>
<keyword evidence="1" id="KW-0677">Repeat</keyword>
<dbReference type="EC" id="3.4.24.-" evidence="6"/>
<name>A0A4U9XZZ0_STRAP</name>
<sequence length="475" mass="50446">MKKSRFFLASTAVLLSALGANPVLARDVERSISTTIVTPTVDSNKKASTETPESKKGNAGVSADVQKSSAPVTSGQATSTLPDKDNPSMPSASDKVEPSRATPTTPIVPDKTKTDSPDTSSKVEPTKPKIEPVPPAMPEKDQSGTAGTESSKPKQSEPEKKYGDVTVEYKSKDGALIAPKELDTPTSVVGTDYDTTDYRRETIISSEGKKYRLDLKATQGYEKGKVLEGNTNITYYYDLVTETPDSNKVVPPKPEPDTPDKTKPSTSDSSDKGATPQDKPPIPNPSEDSSVSPDSSIADTVTPMDTIPSDGMLDTQLEQTNSLEEGINPSILTEKSKDEPTTSDVDLKKDETFSLDNASSVTTKKGDTIDNPIKSIISPADPLLTDKGFEIIGNDQGEVTIKNADGSKTSVPAAQVGARVNSDGTVTVKSSNGKFTLLPDTGEATTILATIGLFILALLGFKKVKPFEKDNWLIG</sequence>
<dbReference type="GO" id="GO:0016787">
    <property type="term" value="F:hydrolase activity"/>
    <property type="evidence" value="ECO:0007669"/>
    <property type="project" value="UniProtKB-KW"/>
</dbReference>
<evidence type="ECO:0000256" key="1">
    <source>
        <dbReference type="ARBA" id="ARBA00022737"/>
    </source>
</evidence>
<keyword evidence="3" id="KW-1133">Transmembrane helix</keyword>
<evidence type="ECO:0000313" key="6">
    <source>
        <dbReference type="EMBL" id="VTS19354.1"/>
    </source>
</evidence>
<evidence type="ECO:0000256" key="2">
    <source>
        <dbReference type="SAM" id="MobiDB-lite"/>
    </source>
</evidence>
<protein>
    <submittedName>
        <fullName evidence="6">Peptidase</fullName>
        <ecNumber evidence="6">3.4.24.-</ecNumber>
    </submittedName>
</protein>
<dbReference type="Proteomes" id="UP000403538">
    <property type="component" value="Unassembled WGS sequence"/>
</dbReference>
<evidence type="ECO:0000256" key="3">
    <source>
        <dbReference type="SAM" id="Phobius"/>
    </source>
</evidence>
<accession>A0A4U9XZZ0</accession>
<feature type="compositionally biased region" description="Polar residues" evidence="2">
    <location>
        <begin position="65"/>
        <end position="81"/>
    </location>
</feature>
<keyword evidence="3" id="KW-0472">Membrane</keyword>
<keyword evidence="3" id="KW-0812">Transmembrane</keyword>
<feature type="compositionally biased region" description="Basic and acidic residues" evidence="2">
    <location>
        <begin position="43"/>
        <end position="56"/>
    </location>
</feature>
<evidence type="ECO:0000256" key="4">
    <source>
        <dbReference type="SAM" id="SignalP"/>
    </source>
</evidence>
<feature type="signal peptide" evidence="4">
    <location>
        <begin position="1"/>
        <end position="25"/>
    </location>
</feature>
<feature type="compositionally biased region" description="Basic and acidic residues" evidence="2">
    <location>
        <begin position="151"/>
        <end position="165"/>
    </location>
</feature>
<reference evidence="6 7" key="1">
    <citation type="submission" date="2019-05" db="EMBL/GenBank/DDBJ databases">
        <authorList>
            <consortium name="Pathogen Informatics"/>
        </authorList>
    </citation>
    <scope>NUCLEOTIDE SEQUENCE [LARGE SCALE GENOMIC DNA]</scope>
    <source>
        <strain evidence="6 7">NCTC11062</strain>
    </source>
</reference>
<feature type="compositionally biased region" description="Low complexity" evidence="2">
    <location>
        <begin position="285"/>
        <end position="296"/>
    </location>
</feature>
<feature type="transmembrane region" description="Helical" evidence="3">
    <location>
        <begin position="444"/>
        <end position="461"/>
    </location>
</feature>
<feature type="domain" description="MucBP" evidence="5">
    <location>
        <begin position="164"/>
        <end position="237"/>
    </location>
</feature>
<organism evidence="6 7">
    <name type="scientific">Streptococcus anginosus</name>
    <dbReference type="NCBI Taxonomy" id="1328"/>
    <lineage>
        <taxon>Bacteria</taxon>
        <taxon>Bacillati</taxon>
        <taxon>Bacillota</taxon>
        <taxon>Bacilli</taxon>
        <taxon>Lactobacillales</taxon>
        <taxon>Streptococcaceae</taxon>
        <taxon>Streptococcus</taxon>
        <taxon>Streptococcus anginosus group</taxon>
    </lineage>
</organism>
<feature type="compositionally biased region" description="Polar residues" evidence="2">
    <location>
        <begin position="31"/>
        <end position="42"/>
    </location>
</feature>
<feature type="region of interest" description="Disordered" evidence="2">
    <location>
        <begin position="26"/>
        <end position="165"/>
    </location>
</feature>
<proteinExistence type="predicted"/>
<dbReference type="EMBL" id="CABEID010000001">
    <property type="protein sequence ID" value="VTS19354.1"/>
    <property type="molecule type" value="Genomic_DNA"/>
</dbReference>
<feature type="compositionally biased region" description="Basic and acidic residues" evidence="2">
    <location>
        <begin position="334"/>
        <end position="344"/>
    </location>
</feature>
<dbReference type="RefSeq" id="WP_143876447.1">
    <property type="nucleotide sequence ID" value="NZ_CABEID010000001.1"/>
</dbReference>
<dbReference type="Gene3D" id="3.10.20.320">
    <property type="entry name" value="Putative peptidoglycan bound protein (lpxtg motif)"/>
    <property type="match status" value="1"/>
</dbReference>
<gene>
    <name evidence="6" type="ORF">NCTC11062_00146</name>
</gene>
<evidence type="ECO:0000259" key="5">
    <source>
        <dbReference type="Pfam" id="PF06458"/>
    </source>
</evidence>
<dbReference type="InterPro" id="IPR009459">
    <property type="entry name" value="MucBP_dom"/>
</dbReference>
<keyword evidence="4" id="KW-0732">Signal</keyword>